<keyword evidence="5" id="KW-0687">Ribonucleoprotein</keyword>
<evidence type="ECO:0000256" key="7">
    <source>
        <dbReference type="ARBA" id="ARBA00035456"/>
    </source>
</evidence>
<dbReference type="Proteomes" id="UP000230179">
    <property type="component" value="Unassembled WGS sequence"/>
</dbReference>
<dbReference type="InterPro" id="IPR020594">
    <property type="entry name" value="Ribosomal_bL9_bac/chp"/>
</dbReference>
<evidence type="ECO:0000256" key="3">
    <source>
        <dbReference type="ARBA" id="ARBA00022884"/>
    </source>
</evidence>
<dbReference type="NCBIfam" id="TIGR00158">
    <property type="entry name" value="L9"/>
    <property type="match status" value="1"/>
</dbReference>
<evidence type="ECO:0000259" key="9">
    <source>
        <dbReference type="Pfam" id="PF03948"/>
    </source>
</evidence>
<reference evidence="11" key="1">
    <citation type="submission" date="2017-09" db="EMBL/GenBank/DDBJ databases">
        <title>Depth-based differentiation of microbial function through sediment-hosted aquifers and enrichment of novel symbionts in the deep terrestrial subsurface.</title>
        <authorList>
            <person name="Probst A.J."/>
            <person name="Ladd B."/>
            <person name="Jarett J.K."/>
            <person name="Geller-Mcgrath D.E."/>
            <person name="Sieber C.M.K."/>
            <person name="Emerson J.B."/>
            <person name="Anantharaman K."/>
            <person name="Thomas B.C."/>
            <person name="Malmstrom R."/>
            <person name="Stieglmeier M."/>
            <person name="Klingl A."/>
            <person name="Woyke T."/>
            <person name="Ryan C.M."/>
            <person name="Banfield J.F."/>
        </authorList>
    </citation>
    <scope>NUCLEOTIDE SEQUENCE [LARGE SCALE GENOMIC DNA]</scope>
</reference>
<comment type="similarity">
    <text evidence="1">Belongs to the bacterial ribosomal protein bL9 family.</text>
</comment>
<dbReference type="GO" id="GO:0005840">
    <property type="term" value="C:ribosome"/>
    <property type="evidence" value="ECO:0007669"/>
    <property type="project" value="UniProtKB-KW"/>
</dbReference>
<dbReference type="InterPro" id="IPR036791">
    <property type="entry name" value="Ribosomal_bL9_C_sf"/>
</dbReference>
<evidence type="ECO:0000313" key="10">
    <source>
        <dbReference type="EMBL" id="PIR83374.1"/>
    </source>
</evidence>
<dbReference type="SUPFAM" id="SSF55658">
    <property type="entry name" value="L9 N-domain-like"/>
    <property type="match status" value="1"/>
</dbReference>
<dbReference type="EMBL" id="PFBL01000005">
    <property type="protein sequence ID" value="PIR83374.1"/>
    <property type="molecule type" value="Genomic_DNA"/>
</dbReference>
<dbReference type="SUPFAM" id="SSF55653">
    <property type="entry name" value="Ribosomal protein L9 C-domain"/>
    <property type="match status" value="1"/>
</dbReference>
<dbReference type="PANTHER" id="PTHR21368">
    <property type="entry name" value="50S RIBOSOMAL PROTEIN L9"/>
    <property type="match status" value="1"/>
</dbReference>
<dbReference type="InterPro" id="IPR020069">
    <property type="entry name" value="Ribosomal_bL9_C"/>
</dbReference>
<dbReference type="Gene3D" id="3.40.5.10">
    <property type="entry name" value="Ribosomal protein L9, N-terminal domain"/>
    <property type="match status" value="1"/>
</dbReference>
<dbReference type="Gene3D" id="3.10.430.100">
    <property type="entry name" value="Ribosomal protein L9, C-terminal domain"/>
    <property type="match status" value="1"/>
</dbReference>
<dbReference type="InterPro" id="IPR009027">
    <property type="entry name" value="Ribosomal_bL9/RNase_H1_N"/>
</dbReference>
<dbReference type="GO" id="GO:0019843">
    <property type="term" value="F:rRNA binding"/>
    <property type="evidence" value="ECO:0007669"/>
    <property type="project" value="UniProtKB-KW"/>
</dbReference>
<dbReference type="GO" id="GO:0003735">
    <property type="term" value="F:structural constituent of ribosome"/>
    <property type="evidence" value="ECO:0007669"/>
    <property type="project" value="InterPro"/>
</dbReference>
<protein>
    <recommendedName>
        <fullName evidence="6">Large ribosomal subunit protein bL9</fullName>
    </recommendedName>
    <alternativeName>
        <fullName evidence="7">50S ribosomal protein L9</fullName>
    </alternativeName>
</protein>
<evidence type="ECO:0000313" key="11">
    <source>
        <dbReference type="Proteomes" id="UP000230179"/>
    </source>
</evidence>
<keyword evidence="3" id="KW-0694">RNA-binding</keyword>
<evidence type="ECO:0000256" key="2">
    <source>
        <dbReference type="ARBA" id="ARBA00022730"/>
    </source>
</evidence>
<dbReference type="InterPro" id="IPR000244">
    <property type="entry name" value="Ribosomal_bL9"/>
</dbReference>
<comment type="caution">
    <text evidence="10">The sequence shown here is derived from an EMBL/GenBank/DDBJ whole genome shotgun (WGS) entry which is preliminary data.</text>
</comment>
<keyword evidence="2" id="KW-0699">rRNA-binding</keyword>
<evidence type="ECO:0000256" key="1">
    <source>
        <dbReference type="ARBA" id="ARBA00010605"/>
    </source>
</evidence>
<keyword evidence="4 10" id="KW-0689">Ribosomal protein</keyword>
<name>A0A2H0UAC7_9BACT</name>
<dbReference type="GO" id="GO:1990904">
    <property type="term" value="C:ribonucleoprotein complex"/>
    <property type="evidence" value="ECO:0007669"/>
    <property type="project" value="UniProtKB-KW"/>
</dbReference>
<evidence type="ECO:0000256" key="5">
    <source>
        <dbReference type="ARBA" id="ARBA00023274"/>
    </source>
</evidence>
<accession>A0A2H0UAC7</accession>
<dbReference type="InterPro" id="IPR036935">
    <property type="entry name" value="Ribosomal_bL9_N_sf"/>
</dbReference>
<dbReference type="GO" id="GO:0006412">
    <property type="term" value="P:translation"/>
    <property type="evidence" value="ECO:0007669"/>
    <property type="project" value="InterPro"/>
</dbReference>
<dbReference type="AlphaFoldDB" id="A0A2H0UAC7"/>
<sequence>MKIILTKDVKGVGRKHETVDAADGYALNYLIPSKSAIPATAGAMNNAAAHLKRDMDRRAMDTKLLAQNFSSLADANITITAKANDKGHLYDAVGAKEIAAAAKEQASVDLPAHAITIEKPFKELGTFEIPLSAGELFGKFSITIASE</sequence>
<evidence type="ECO:0000259" key="8">
    <source>
        <dbReference type="Pfam" id="PF01281"/>
    </source>
</evidence>
<feature type="domain" description="Ribosomal protein L9" evidence="8">
    <location>
        <begin position="1"/>
        <end position="45"/>
    </location>
</feature>
<proteinExistence type="inferred from homology"/>
<dbReference type="Pfam" id="PF01281">
    <property type="entry name" value="Ribosomal_L9_N"/>
    <property type="match status" value="1"/>
</dbReference>
<dbReference type="Pfam" id="PF03948">
    <property type="entry name" value="Ribosomal_L9_C"/>
    <property type="match status" value="1"/>
</dbReference>
<evidence type="ECO:0000256" key="6">
    <source>
        <dbReference type="ARBA" id="ARBA00035292"/>
    </source>
</evidence>
<feature type="domain" description="Large ribosomal subunit protein bL9 C-terminal" evidence="9">
    <location>
        <begin position="72"/>
        <end position="131"/>
    </location>
</feature>
<organism evidence="10 11">
    <name type="scientific">Candidatus Kaiserbacteria bacterium CG10_big_fil_rev_8_21_14_0_10_56_12</name>
    <dbReference type="NCBI Taxonomy" id="1974611"/>
    <lineage>
        <taxon>Bacteria</taxon>
        <taxon>Candidatus Kaiseribacteriota</taxon>
    </lineage>
</organism>
<evidence type="ECO:0000256" key="4">
    <source>
        <dbReference type="ARBA" id="ARBA00022980"/>
    </source>
</evidence>
<dbReference type="InterPro" id="IPR020070">
    <property type="entry name" value="Ribosomal_bL9_N"/>
</dbReference>
<gene>
    <name evidence="10" type="primary">rplI</name>
    <name evidence="10" type="ORF">COU19_00715</name>
</gene>